<evidence type="ECO:0000313" key="2">
    <source>
        <dbReference type="EMBL" id="MFC4387963.1"/>
    </source>
</evidence>
<evidence type="ECO:0000256" key="1">
    <source>
        <dbReference type="SAM" id="Coils"/>
    </source>
</evidence>
<keyword evidence="1" id="KW-0175">Coiled coil</keyword>
<proteinExistence type="predicted"/>
<dbReference type="RefSeq" id="WP_390198640.1">
    <property type="nucleotide sequence ID" value="NZ_JBHSDV010000002.1"/>
</dbReference>
<keyword evidence="3" id="KW-1185">Reference proteome</keyword>
<protein>
    <submittedName>
        <fullName evidence="2">Uncharacterized protein</fullName>
    </submittedName>
</protein>
<name>A0ABV8VXQ0_9BACI</name>
<gene>
    <name evidence="2" type="ORF">ACFOZ1_09085</name>
</gene>
<comment type="caution">
    <text evidence="2">The sequence shown here is derived from an EMBL/GenBank/DDBJ whole genome shotgun (WGS) entry which is preliminary data.</text>
</comment>
<sequence>MVNKAGRKTKLTENEVNELIYLFKTENQMNGKIKYNDMYHFNKKLVQQGRFHTAAGEDFWRKKNRLGRIMIDKANNVFTSKPSTSDFLNDNVPNLSGIVNKHYDDKETLIRELIVIERKFYKNIERSRALELKLTEDEGRLQEYKSKLSESENRCDDLQDVLFKLLRYSSNKEVPIVNHLDTGHKQTAIVKKALENIFSNPSDFYNWYETNQKITENTTDNVIPLKKEKTLADEFSDIF</sequence>
<evidence type="ECO:0000313" key="3">
    <source>
        <dbReference type="Proteomes" id="UP001595880"/>
    </source>
</evidence>
<feature type="coiled-coil region" evidence="1">
    <location>
        <begin position="127"/>
        <end position="161"/>
    </location>
</feature>
<organism evidence="2 3">
    <name type="scientific">Gracilibacillus marinus</name>
    <dbReference type="NCBI Taxonomy" id="630535"/>
    <lineage>
        <taxon>Bacteria</taxon>
        <taxon>Bacillati</taxon>
        <taxon>Bacillota</taxon>
        <taxon>Bacilli</taxon>
        <taxon>Bacillales</taxon>
        <taxon>Bacillaceae</taxon>
        <taxon>Gracilibacillus</taxon>
    </lineage>
</organism>
<dbReference type="Proteomes" id="UP001595880">
    <property type="component" value="Unassembled WGS sequence"/>
</dbReference>
<accession>A0ABV8VXQ0</accession>
<reference evidence="3" key="1">
    <citation type="journal article" date="2019" name="Int. J. Syst. Evol. Microbiol.">
        <title>The Global Catalogue of Microorganisms (GCM) 10K type strain sequencing project: providing services to taxonomists for standard genome sequencing and annotation.</title>
        <authorList>
            <consortium name="The Broad Institute Genomics Platform"/>
            <consortium name="The Broad Institute Genome Sequencing Center for Infectious Disease"/>
            <person name="Wu L."/>
            <person name="Ma J."/>
        </authorList>
    </citation>
    <scope>NUCLEOTIDE SEQUENCE [LARGE SCALE GENOMIC DNA]</scope>
    <source>
        <strain evidence="3">KACC 14058</strain>
    </source>
</reference>
<dbReference type="EMBL" id="JBHSDV010000002">
    <property type="protein sequence ID" value="MFC4387963.1"/>
    <property type="molecule type" value="Genomic_DNA"/>
</dbReference>